<evidence type="ECO:0000256" key="4">
    <source>
        <dbReference type="ARBA" id="ARBA00023212"/>
    </source>
</evidence>
<keyword evidence="5" id="KW-0966">Cell projection</keyword>
<dbReference type="GO" id="GO:0005879">
    <property type="term" value="C:axonemal microtubule"/>
    <property type="evidence" value="ECO:0007669"/>
    <property type="project" value="InterPro"/>
</dbReference>
<keyword evidence="4" id="KW-0206">Cytoskeleton</keyword>
<dbReference type="PANTHER" id="PTHR20899:SF1">
    <property type="entry name" value="PIERCER OF MICROTUBULE WALL 1 PROTEIN"/>
    <property type="match status" value="1"/>
</dbReference>
<comment type="subcellular location">
    <subcellularLocation>
        <location evidence="1">Cell projection</location>
        <location evidence="1">Cilium</location>
    </subcellularLocation>
    <subcellularLocation>
        <location evidence="2">Cytoplasm</location>
        <location evidence="2">Cytoskeleton</location>
    </subcellularLocation>
</comment>
<feature type="compositionally biased region" description="Polar residues" evidence="7">
    <location>
        <begin position="70"/>
        <end position="80"/>
    </location>
</feature>
<dbReference type="InterPro" id="IPR026507">
    <property type="entry name" value="PIRC1/2"/>
</dbReference>
<evidence type="ECO:0000256" key="6">
    <source>
        <dbReference type="ARBA" id="ARBA00038014"/>
    </source>
</evidence>
<dbReference type="EMBL" id="HBIV01048799">
    <property type="protein sequence ID" value="CAE0682083.1"/>
    <property type="molecule type" value="Transcribed_RNA"/>
</dbReference>
<comment type="similarity">
    <text evidence="6">Belongs to the PIERCE1 family.</text>
</comment>
<name>A0A7S4E0B6_9EUKA</name>
<evidence type="ECO:0000256" key="7">
    <source>
        <dbReference type="SAM" id="MobiDB-lite"/>
    </source>
</evidence>
<accession>A0A7S4E0B6</accession>
<feature type="region of interest" description="Disordered" evidence="7">
    <location>
        <begin position="45"/>
        <end position="80"/>
    </location>
</feature>
<sequence length="112" mass="12575">MADKKGAPKTEIKLVGLQNLYSPSPVIPKGKLPDRFAKPGQFQYKTKRKQHPMYRTSNNDFGSRPPVPEETQTQYHGLNGNFTKKFSGGMYKNEGLVTSSATQNIEDMLKRG</sequence>
<dbReference type="PANTHER" id="PTHR20899">
    <property type="entry name" value="PIERCE HOMOLOG"/>
    <property type="match status" value="1"/>
</dbReference>
<organism evidence="8">
    <name type="scientific">Lotharella globosa</name>
    <dbReference type="NCBI Taxonomy" id="91324"/>
    <lineage>
        <taxon>Eukaryota</taxon>
        <taxon>Sar</taxon>
        <taxon>Rhizaria</taxon>
        <taxon>Cercozoa</taxon>
        <taxon>Chlorarachniophyceae</taxon>
        <taxon>Lotharella</taxon>
    </lineage>
</organism>
<evidence type="ECO:0000256" key="5">
    <source>
        <dbReference type="ARBA" id="ARBA00023273"/>
    </source>
</evidence>
<gene>
    <name evidence="8" type="ORF">LGLO00237_LOCUS33871</name>
</gene>
<evidence type="ECO:0000256" key="1">
    <source>
        <dbReference type="ARBA" id="ARBA00004138"/>
    </source>
</evidence>
<keyword evidence="3" id="KW-0963">Cytoplasm</keyword>
<proteinExistence type="inferred from homology"/>
<evidence type="ECO:0000256" key="2">
    <source>
        <dbReference type="ARBA" id="ARBA00004245"/>
    </source>
</evidence>
<dbReference type="GO" id="GO:0035082">
    <property type="term" value="P:axoneme assembly"/>
    <property type="evidence" value="ECO:0007669"/>
    <property type="project" value="InterPro"/>
</dbReference>
<reference evidence="8" key="1">
    <citation type="submission" date="2021-01" db="EMBL/GenBank/DDBJ databases">
        <authorList>
            <person name="Corre E."/>
            <person name="Pelletier E."/>
            <person name="Niang G."/>
            <person name="Scheremetjew M."/>
            <person name="Finn R."/>
            <person name="Kale V."/>
            <person name="Holt S."/>
            <person name="Cochrane G."/>
            <person name="Meng A."/>
            <person name="Brown T."/>
            <person name="Cohen L."/>
        </authorList>
    </citation>
    <scope>NUCLEOTIDE SEQUENCE</scope>
    <source>
        <strain evidence="8">CCCM811</strain>
    </source>
</reference>
<dbReference type="AlphaFoldDB" id="A0A7S4E0B6"/>
<evidence type="ECO:0000313" key="8">
    <source>
        <dbReference type="EMBL" id="CAE0682083.1"/>
    </source>
</evidence>
<dbReference type="Pfam" id="PF14892">
    <property type="entry name" value="PIRC1_2"/>
    <property type="match status" value="1"/>
</dbReference>
<protein>
    <submittedName>
        <fullName evidence="8">Uncharacterized protein</fullName>
    </submittedName>
</protein>
<evidence type="ECO:0000256" key="3">
    <source>
        <dbReference type="ARBA" id="ARBA00022490"/>
    </source>
</evidence>